<dbReference type="EMBL" id="JAGGKT010000004">
    <property type="protein sequence ID" value="MBP1931984.1"/>
    <property type="molecule type" value="Genomic_DNA"/>
</dbReference>
<protein>
    <submittedName>
        <fullName evidence="1">Uncharacterized protein</fullName>
    </submittedName>
</protein>
<reference evidence="1 2" key="1">
    <citation type="submission" date="2021-03" db="EMBL/GenBank/DDBJ databases">
        <title>Genomic Encyclopedia of Type Strains, Phase IV (KMG-IV): sequencing the most valuable type-strain genomes for metagenomic binning, comparative biology and taxonomic classification.</title>
        <authorList>
            <person name="Goeker M."/>
        </authorList>
    </citation>
    <scope>NUCLEOTIDE SEQUENCE [LARGE SCALE GENOMIC DNA]</scope>
    <source>
        <strain evidence="1 2">DSM 24738</strain>
    </source>
</reference>
<name>A0ABS4GNZ2_9BACL</name>
<proteinExistence type="predicted"/>
<keyword evidence="2" id="KW-1185">Reference proteome</keyword>
<evidence type="ECO:0000313" key="2">
    <source>
        <dbReference type="Proteomes" id="UP001519343"/>
    </source>
</evidence>
<accession>A0ABS4GNZ2</accession>
<organism evidence="1 2">
    <name type="scientific">Ammoniphilus resinae</name>
    <dbReference type="NCBI Taxonomy" id="861532"/>
    <lineage>
        <taxon>Bacteria</taxon>
        <taxon>Bacillati</taxon>
        <taxon>Bacillota</taxon>
        <taxon>Bacilli</taxon>
        <taxon>Bacillales</taxon>
        <taxon>Paenibacillaceae</taxon>
        <taxon>Aneurinibacillus group</taxon>
        <taxon>Ammoniphilus</taxon>
    </lineage>
</organism>
<dbReference type="RefSeq" id="WP_209810047.1">
    <property type="nucleotide sequence ID" value="NZ_JAGGKT010000004.1"/>
</dbReference>
<evidence type="ECO:0000313" key="1">
    <source>
        <dbReference type="EMBL" id="MBP1931984.1"/>
    </source>
</evidence>
<comment type="caution">
    <text evidence="1">The sequence shown here is derived from an EMBL/GenBank/DDBJ whole genome shotgun (WGS) entry which is preliminary data.</text>
</comment>
<gene>
    <name evidence="1" type="ORF">J2Z37_001985</name>
</gene>
<sequence>MTKIIVLEHERLEVRYTWKNHWVAKYESAWSVLEKFKYANELLNNVHLNILFGKDEILHKYSQKGRPRRLKNLVAFRDLITLDGFSDDKFFSILGVRLKTDSQNIIKYFSSLSHANKGFKDLFRPNLTYCPECIKFGYHSIFHQIHLIQCCPFHELSLLFHCPLCNGVIPYELPSRRYISASTCNCLHPFYANLPKYNFYKEWGNNLVEIKDSNLQKFLSLDEQQVNDLNKNIVFYDKNVTNNWPKLISYINSLFLDNNENTIHKGHYIIRSIPHVLKLQDKTISTYQKPDWFYRGDIPNIEIEKAHQQIMKGICLKVTWQSSLKTFRSIARHIRHRILRKHKSCIKKLFQLDKYQGKVCPYAFSYIMWRKNIEGVDHYSKYRQLNVPNTYFFNKVAVASSEDFEHIHSLFLSLDKMFQLYPNRLGTTQWILNHVFGLLLMHHFKQWLLFSEDSIKRGDFENVSYLNDYPLYIINHPENMSKPIEFHVFNENYQAGAILHCPFNHENCNNKNT</sequence>
<dbReference type="Proteomes" id="UP001519343">
    <property type="component" value="Unassembled WGS sequence"/>
</dbReference>